<keyword evidence="6" id="KW-1185">Reference proteome</keyword>
<dbReference type="Gene3D" id="3.30.70.360">
    <property type="match status" value="1"/>
</dbReference>
<dbReference type="PANTHER" id="PTHR43270">
    <property type="entry name" value="BETA-ALA-HIS DIPEPTIDASE"/>
    <property type="match status" value="1"/>
</dbReference>
<evidence type="ECO:0000313" key="5">
    <source>
        <dbReference type="EMBL" id="MDN3204453.1"/>
    </source>
</evidence>
<organism evidence="5 6">
    <name type="scientific">Algoriphagus sediminis</name>
    <dbReference type="NCBI Taxonomy" id="3057113"/>
    <lineage>
        <taxon>Bacteria</taxon>
        <taxon>Pseudomonadati</taxon>
        <taxon>Bacteroidota</taxon>
        <taxon>Cytophagia</taxon>
        <taxon>Cytophagales</taxon>
        <taxon>Cyclobacteriaceae</taxon>
        <taxon>Algoriphagus</taxon>
    </lineage>
</organism>
<dbReference type="InterPro" id="IPR051458">
    <property type="entry name" value="Cyt/Met_Dipeptidase"/>
</dbReference>
<accession>A0ABT7YD45</accession>
<evidence type="ECO:0000256" key="2">
    <source>
        <dbReference type="ARBA" id="ARBA00022723"/>
    </source>
</evidence>
<feature type="domain" description="Peptidase M20 dimerisation" evidence="4">
    <location>
        <begin position="235"/>
        <end position="388"/>
    </location>
</feature>
<keyword evidence="3" id="KW-0378">Hydrolase</keyword>
<dbReference type="Pfam" id="PF01546">
    <property type="entry name" value="Peptidase_M20"/>
    <property type="match status" value="1"/>
</dbReference>
<gene>
    <name evidence="5" type="ORF">QVH07_09845</name>
</gene>
<sequence>MKHYILTFIWLSLIIGFPSFAQMSKNEILALSENQLPKSLKEYKEYLSFPNLPTVPEDMDANVQWILDALERRNIEGEILVENGIKHVFAQKGNNPEKKTILVYFQVDGQPVDSTEWSQESPWIPVLKENENGDWKEIDWENLERKIDPDWRVFARSASDSKGPGMTFFSALDILSEKGIEPSVNLKMIFDFQEEISSPQLASLVEKNKETFEADGIMIMDGTRHISNLPTLAFGARGIATITLKIYGAKNNLHSGQYGNFAPNPVFRTAQLLAKIKDENGRVLIPGFYEGVVFTEEDLAVMAAVPESNEEIGAKLGFKGMDQVGESYQQAIQFPSLNIRGISGAWVGNEVRTIIPNEVTVEIDMRTVKEAPGSRQVELVRSFIEAEGYHLIEGEPTEEERRQYEKLASFSYRLGSQPFRADLNSDFAQWLSSGMSRAFGNNYVKMRQTGGSQPMAPFINVLGIPAVSVRVPNPDNNIHAPNENLRLGNYLEGIQSCLSILTQPFQ</sequence>
<dbReference type="RefSeq" id="WP_290000019.1">
    <property type="nucleotide sequence ID" value="NZ_JAUEPH010000004.1"/>
</dbReference>
<keyword evidence="2" id="KW-0479">Metal-binding</keyword>
<dbReference type="InterPro" id="IPR011650">
    <property type="entry name" value="Peptidase_M20_dimer"/>
</dbReference>
<dbReference type="PANTHER" id="PTHR43270:SF8">
    <property type="entry name" value="DI- AND TRIPEPTIDASE DUG2-RELATED"/>
    <property type="match status" value="1"/>
</dbReference>
<dbReference type="SUPFAM" id="SSF53187">
    <property type="entry name" value="Zn-dependent exopeptidases"/>
    <property type="match status" value="1"/>
</dbReference>
<dbReference type="InterPro" id="IPR002933">
    <property type="entry name" value="Peptidase_M20"/>
</dbReference>
<proteinExistence type="predicted"/>
<evidence type="ECO:0000256" key="3">
    <source>
        <dbReference type="ARBA" id="ARBA00022801"/>
    </source>
</evidence>
<dbReference type="Proteomes" id="UP001171916">
    <property type="component" value="Unassembled WGS sequence"/>
</dbReference>
<evidence type="ECO:0000256" key="1">
    <source>
        <dbReference type="ARBA" id="ARBA00022670"/>
    </source>
</evidence>
<dbReference type="Gene3D" id="3.40.630.10">
    <property type="entry name" value="Zn peptidases"/>
    <property type="match status" value="1"/>
</dbReference>
<name>A0ABT7YD45_9BACT</name>
<evidence type="ECO:0000313" key="6">
    <source>
        <dbReference type="Proteomes" id="UP001171916"/>
    </source>
</evidence>
<keyword evidence="1" id="KW-0645">Protease</keyword>
<dbReference type="EMBL" id="JAUEPH010000004">
    <property type="protein sequence ID" value="MDN3204453.1"/>
    <property type="molecule type" value="Genomic_DNA"/>
</dbReference>
<evidence type="ECO:0000259" key="4">
    <source>
        <dbReference type="Pfam" id="PF07687"/>
    </source>
</evidence>
<reference evidence="5" key="1">
    <citation type="submission" date="2023-06" db="EMBL/GenBank/DDBJ databases">
        <title>Robiginitalea aurantiacus sp. nov. and Algoriphagus sediminis sp. nov., isolated from coastal sediment.</title>
        <authorList>
            <person name="Zhou Z.Y."/>
            <person name="An J."/>
            <person name="Jia Y.W."/>
            <person name="Du Z.J."/>
        </authorList>
    </citation>
    <scope>NUCLEOTIDE SEQUENCE</scope>
    <source>
        <strain evidence="5">C2-7</strain>
    </source>
</reference>
<comment type="caution">
    <text evidence="5">The sequence shown here is derived from an EMBL/GenBank/DDBJ whole genome shotgun (WGS) entry which is preliminary data.</text>
</comment>
<protein>
    <submittedName>
        <fullName evidence="5">M20/M25/M40 family metallo-hydrolase</fullName>
    </submittedName>
</protein>
<dbReference type="Pfam" id="PF07687">
    <property type="entry name" value="M20_dimer"/>
    <property type="match status" value="1"/>
</dbReference>